<dbReference type="Pfam" id="PF00128">
    <property type="entry name" value="Alpha-amylase"/>
    <property type="match status" value="2"/>
</dbReference>
<dbReference type="InterPro" id="IPR011840">
    <property type="entry name" value="PulA_typeI"/>
</dbReference>
<keyword evidence="4" id="KW-1185">Reference proteome</keyword>
<dbReference type="PANTHER" id="PTHR43002">
    <property type="entry name" value="GLYCOGEN DEBRANCHING ENZYME"/>
    <property type="match status" value="1"/>
</dbReference>
<dbReference type="CDD" id="cd02860">
    <property type="entry name" value="E_set_Pullulanase"/>
    <property type="match status" value="1"/>
</dbReference>
<dbReference type="InterPro" id="IPR017853">
    <property type="entry name" value="GH"/>
</dbReference>
<accession>A0ABV6KIQ9</accession>
<dbReference type="InterPro" id="IPR006047">
    <property type="entry name" value="GH13_cat_dom"/>
</dbReference>
<comment type="similarity">
    <text evidence="1">Belongs to the glycosyl hydrolase 13 family.</text>
</comment>
<dbReference type="CDD" id="cd11341">
    <property type="entry name" value="AmyAc_Pullulanase_LD-like"/>
    <property type="match status" value="1"/>
</dbReference>
<dbReference type="EMBL" id="JBHLUX010000092">
    <property type="protein sequence ID" value="MFC0473205.1"/>
    <property type="molecule type" value="Genomic_DNA"/>
</dbReference>
<dbReference type="Proteomes" id="UP001589838">
    <property type="component" value="Unassembled WGS sequence"/>
</dbReference>
<dbReference type="Gene3D" id="2.60.40.1180">
    <property type="entry name" value="Golgi alpha-mannosidase II"/>
    <property type="match status" value="1"/>
</dbReference>
<name>A0ABV6KIQ9_9BACI</name>
<dbReference type="InterPro" id="IPR013780">
    <property type="entry name" value="Glyco_hydro_b"/>
</dbReference>
<sequence length="715" mass="82840">MKQKKGSFVNCRLQSAELVNVDTLRVAIESSHDFDDNNWFISNRTGKYPLVFTFTNGQVVELRLTEPYLFNEENYVVHDDEVCYIQVTEVVRTEAFDQLFYYSGNDLGVVYSPELTSFAIWAPTATKVNVLIFSKWYEEKGEIHACFRDEKGVWRTELFGDKEGNWYLFEVYVNQEWRKVVDPYAKFLGVNGQKAMVGDRKKTDVADWPILTPLQSKNDVIIYELHIRDFTIGRNNGIMHKGQYIGLTEEGTCDLDQRVTGIDYLERLGITHVELLPVQEYGSVDESDRANAEKYNWGYDTTHFFVPEGSYASDPYNGYSRIRELKSLIASLHQKQLRVIMDVVFNHIYIREKSPLELIVPGYYFRYTADKVVSNGTGVGNDFASERKMARKMIVDAITYWLEEFKIDGFRFDLMGILDLETMKQVTEAVAKVKKDVFLLGEGWDLPTSYPQEQRAITDNARSLSDISFFQDKFRDGMKGSTFESSSPGFISGDIFSIDEIVSGVKGSMELFTKPRQAINYVEAHDNHTLWDKLKQIHPREDRQKLQKRHKLATSIVLLSQGIPFLHAGQEWFRTKHGIENSYNQPDWVNQFCWEQRSYFEDTVSYTRGLIKLRRAHPAFRMDSYKTIKEHFHLLLVESNCIAYHLRNLQGIDRWQDIIVIHNASLDYKRVVLPKINNWYVVVDDRVASLIPLSKIGEDCALVSPISTFVCVNYV</sequence>
<dbReference type="InterPro" id="IPR013783">
    <property type="entry name" value="Ig-like_fold"/>
</dbReference>
<organism evidence="3 4">
    <name type="scientific">Halalkalibacter kiskunsagensis</name>
    <dbReference type="NCBI Taxonomy" id="1548599"/>
    <lineage>
        <taxon>Bacteria</taxon>
        <taxon>Bacillati</taxon>
        <taxon>Bacillota</taxon>
        <taxon>Bacilli</taxon>
        <taxon>Bacillales</taxon>
        <taxon>Bacillaceae</taxon>
        <taxon>Halalkalibacter</taxon>
    </lineage>
</organism>
<evidence type="ECO:0000259" key="2">
    <source>
        <dbReference type="SMART" id="SM00642"/>
    </source>
</evidence>
<keyword evidence="3" id="KW-0326">Glycosidase</keyword>
<gene>
    <name evidence="3" type="primary">pulA</name>
    <name evidence="3" type="ORF">ACFFHM_22575</name>
</gene>
<evidence type="ECO:0000313" key="3">
    <source>
        <dbReference type="EMBL" id="MFC0473205.1"/>
    </source>
</evidence>
<evidence type="ECO:0000313" key="4">
    <source>
        <dbReference type="Proteomes" id="UP001589838"/>
    </source>
</evidence>
<evidence type="ECO:0000256" key="1">
    <source>
        <dbReference type="ARBA" id="ARBA00008061"/>
    </source>
</evidence>
<comment type="caution">
    <text evidence="3">The sequence shown here is derived from an EMBL/GenBank/DDBJ whole genome shotgun (WGS) entry which is preliminary data.</text>
</comment>
<feature type="domain" description="Glycosyl hydrolase family 13 catalytic" evidence="2">
    <location>
        <begin position="224"/>
        <end position="614"/>
    </location>
</feature>
<dbReference type="SUPFAM" id="SSF51445">
    <property type="entry name" value="(Trans)glycosidases"/>
    <property type="match status" value="1"/>
</dbReference>
<dbReference type="EC" id="3.2.1.41" evidence="3"/>
<dbReference type="InterPro" id="IPR049117">
    <property type="entry name" value="pulA_all-beta"/>
</dbReference>
<reference evidence="3 4" key="1">
    <citation type="submission" date="2024-09" db="EMBL/GenBank/DDBJ databases">
        <authorList>
            <person name="Sun Q."/>
            <person name="Mori K."/>
        </authorList>
    </citation>
    <scope>NUCLEOTIDE SEQUENCE [LARGE SCALE GENOMIC DNA]</scope>
    <source>
        <strain evidence="3 4">NCAIM B.02610</strain>
    </source>
</reference>
<protein>
    <submittedName>
        <fullName evidence="3">Type I pullulanase</fullName>
        <ecNumber evidence="3">3.2.1.41</ecNumber>
    </submittedName>
</protein>
<keyword evidence="3" id="KW-0378">Hydrolase</keyword>
<dbReference type="GO" id="GO:0051060">
    <property type="term" value="F:pullulanase activity"/>
    <property type="evidence" value="ECO:0007669"/>
    <property type="project" value="UniProtKB-EC"/>
</dbReference>
<dbReference type="RefSeq" id="WP_335960053.1">
    <property type="nucleotide sequence ID" value="NZ_JAXBLX010000008.1"/>
</dbReference>
<dbReference type="SUPFAM" id="SSF81296">
    <property type="entry name" value="E set domains"/>
    <property type="match status" value="1"/>
</dbReference>
<dbReference type="InterPro" id="IPR014756">
    <property type="entry name" value="Ig_E-set"/>
</dbReference>
<dbReference type="SMART" id="SM00642">
    <property type="entry name" value="Aamy"/>
    <property type="match status" value="1"/>
</dbReference>
<dbReference type="NCBIfam" id="TIGR02104">
    <property type="entry name" value="pulA_typeI"/>
    <property type="match status" value="1"/>
</dbReference>
<dbReference type="InterPro" id="IPR004193">
    <property type="entry name" value="Glyco_hydro_13_N"/>
</dbReference>
<dbReference type="Pfam" id="PF02922">
    <property type="entry name" value="CBM_48"/>
    <property type="match status" value="1"/>
</dbReference>
<dbReference type="Gene3D" id="2.60.40.10">
    <property type="entry name" value="Immunoglobulins"/>
    <property type="match status" value="1"/>
</dbReference>
<dbReference type="Gene3D" id="2.60.40.2320">
    <property type="match status" value="1"/>
</dbReference>
<dbReference type="Gene3D" id="3.20.20.80">
    <property type="entry name" value="Glycosidases"/>
    <property type="match status" value="1"/>
</dbReference>
<proteinExistence type="inferred from homology"/>
<dbReference type="Pfam" id="PF21653">
    <property type="entry name" value="pulA_all-beta"/>
    <property type="match status" value="1"/>
</dbReference>